<keyword evidence="2" id="KW-1185">Reference proteome</keyword>
<dbReference type="EMBL" id="CP002453">
    <property type="protein sequence ID" value="ADV48434.1"/>
    <property type="molecule type" value="Genomic_DNA"/>
</dbReference>
<gene>
    <name evidence="1" type="ordered locus">Celal_1113</name>
</gene>
<accession>E6X5R8</accession>
<evidence type="ECO:0000313" key="2">
    <source>
        <dbReference type="Proteomes" id="UP000008634"/>
    </source>
</evidence>
<dbReference type="KEGG" id="cao:Celal_1113"/>
<dbReference type="HOGENOM" id="CLU_3355239_0_0_10"/>
<proteinExistence type="predicted"/>
<evidence type="ECO:0000313" key="1">
    <source>
        <dbReference type="EMBL" id="ADV48434.1"/>
    </source>
</evidence>
<organism evidence="1 2">
    <name type="scientific">Cellulophaga algicola (strain DSM 14237 / IC166 / ACAM 630)</name>
    <dbReference type="NCBI Taxonomy" id="688270"/>
    <lineage>
        <taxon>Bacteria</taxon>
        <taxon>Pseudomonadati</taxon>
        <taxon>Bacteroidota</taxon>
        <taxon>Flavobacteriia</taxon>
        <taxon>Flavobacteriales</taxon>
        <taxon>Flavobacteriaceae</taxon>
        <taxon>Cellulophaga</taxon>
    </lineage>
</organism>
<sequence length="36" mass="4195">MKEGLFKQTSDPIPFTGTDGEIWYYIDFVELSKPLK</sequence>
<protein>
    <submittedName>
        <fullName evidence="1">Uncharacterized protein</fullName>
    </submittedName>
</protein>
<dbReference type="Proteomes" id="UP000008634">
    <property type="component" value="Chromosome"/>
</dbReference>
<dbReference type="AlphaFoldDB" id="E6X5R8"/>
<name>E6X5R8_CELAD</name>
<reference evidence="1 2" key="1">
    <citation type="journal article" date="2010" name="Stand. Genomic Sci.">
        <title>Complete genome sequence of Cellulophaga algicola type strain (IC166).</title>
        <authorList>
            <person name="Abt B."/>
            <person name="Lu M."/>
            <person name="Misra M."/>
            <person name="Han C."/>
            <person name="Nolan M."/>
            <person name="Lucas S."/>
            <person name="Hammon N."/>
            <person name="Deshpande S."/>
            <person name="Cheng J.F."/>
            <person name="Tapia R."/>
            <person name="Goodwin L."/>
            <person name="Pitluck S."/>
            <person name="Liolios K."/>
            <person name="Pagani I."/>
            <person name="Ivanova N."/>
            <person name="Mavromatis K."/>
            <person name="Ovchinikova G."/>
            <person name="Pati A."/>
            <person name="Chen A."/>
            <person name="Palaniappan K."/>
            <person name="Land M."/>
            <person name="Hauser L."/>
            <person name="Chang Y.J."/>
            <person name="Jeffries C.D."/>
            <person name="Detter J.C."/>
            <person name="Brambilla E."/>
            <person name="Rohde M."/>
            <person name="Tindall B.J."/>
            <person name="Goker M."/>
            <person name="Woyke T."/>
            <person name="Bristow J."/>
            <person name="Eisen J.A."/>
            <person name="Markowitz V."/>
            <person name="Hugenholtz P."/>
            <person name="Kyrpides N.C."/>
            <person name="Klenk H.P."/>
            <person name="Lapidus A."/>
        </authorList>
    </citation>
    <scope>NUCLEOTIDE SEQUENCE [LARGE SCALE GENOMIC DNA]</scope>
    <source>
        <strain evidence="2">DSM 14237 / IC166 / ACAM 630</strain>
    </source>
</reference>